<comment type="caution">
    <text evidence="11">The sequence shown here is derived from an EMBL/GenBank/DDBJ whole genome shotgun (WGS) entry which is preliminary data.</text>
</comment>
<dbReference type="GO" id="GO:0006508">
    <property type="term" value="P:proteolysis"/>
    <property type="evidence" value="ECO:0007669"/>
    <property type="project" value="UniProtKB-KW"/>
</dbReference>
<accession>A0AA88PW89</accession>
<organism evidence="11 12">
    <name type="scientific">Cirrhinus molitorella</name>
    <name type="common">mud carp</name>
    <dbReference type="NCBI Taxonomy" id="172907"/>
    <lineage>
        <taxon>Eukaryota</taxon>
        <taxon>Metazoa</taxon>
        <taxon>Chordata</taxon>
        <taxon>Craniata</taxon>
        <taxon>Vertebrata</taxon>
        <taxon>Euteleostomi</taxon>
        <taxon>Actinopterygii</taxon>
        <taxon>Neopterygii</taxon>
        <taxon>Teleostei</taxon>
        <taxon>Ostariophysi</taxon>
        <taxon>Cypriniformes</taxon>
        <taxon>Cyprinidae</taxon>
        <taxon>Labeoninae</taxon>
        <taxon>Labeonini</taxon>
        <taxon>Cirrhinus</taxon>
    </lineage>
</organism>
<evidence type="ECO:0000256" key="5">
    <source>
        <dbReference type="ARBA" id="ARBA00022801"/>
    </source>
</evidence>
<dbReference type="GO" id="GO:1990380">
    <property type="term" value="F:K48-linked deubiquitinase activity"/>
    <property type="evidence" value="ECO:0007669"/>
    <property type="project" value="UniProtKB-UniRule"/>
</dbReference>
<name>A0AA88PW89_9TELE</name>
<dbReference type="Pfam" id="PF13898">
    <property type="entry name" value="MINDY-3_4_CD"/>
    <property type="match status" value="1"/>
</dbReference>
<dbReference type="EMBL" id="JAUYZG010000009">
    <property type="protein sequence ID" value="KAK2898421.1"/>
    <property type="molecule type" value="Genomic_DNA"/>
</dbReference>
<keyword evidence="3 8" id="KW-0645">Protease</keyword>
<dbReference type="EC" id="3.4.19.12" evidence="8"/>
<evidence type="ECO:0000256" key="3">
    <source>
        <dbReference type="ARBA" id="ARBA00022670"/>
    </source>
</evidence>
<gene>
    <name evidence="11" type="ORF">Q8A67_009839</name>
</gene>
<dbReference type="InterPro" id="IPR039785">
    <property type="entry name" value="MINY3/4"/>
</dbReference>
<dbReference type="PANTHER" id="PTHR12473:SF8">
    <property type="entry name" value="UBIQUITIN CARBOXYL-TERMINAL HYDROLASE MINDY-4-RELATED"/>
    <property type="match status" value="1"/>
</dbReference>
<evidence type="ECO:0000256" key="2">
    <source>
        <dbReference type="ARBA" id="ARBA00011074"/>
    </source>
</evidence>
<comment type="function">
    <text evidence="7">Probable hydrolase that can remove 'Lys-48'-linked conjugated ubiquitin from proteins.</text>
</comment>
<evidence type="ECO:0000256" key="7">
    <source>
        <dbReference type="ARBA" id="ARBA00037630"/>
    </source>
</evidence>
<dbReference type="GO" id="GO:0071108">
    <property type="term" value="P:protein K48-linked deubiquitination"/>
    <property type="evidence" value="ECO:0007669"/>
    <property type="project" value="InterPro"/>
</dbReference>
<evidence type="ECO:0000313" key="12">
    <source>
        <dbReference type="Proteomes" id="UP001187343"/>
    </source>
</evidence>
<dbReference type="InterPro" id="IPR059022">
    <property type="entry name" value="MINDY4_N"/>
</dbReference>
<feature type="region of interest" description="Disordered" evidence="9">
    <location>
        <begin position="173"/>
        <end position="217"/>
    </location>
</feature>
<evidence type="ECO:0000256" key="9">
    <source>
        <dbReference type="SAM" id="MobiDB-lite"/>
    </source>
</evidence>
<sequence>MMGKDVEEVSASLVREYLSRKGLKKTIACMDEELPRTNLSISNRSDLRKILHLEGLYKKNKAEEHPLKSMLEIIVKDRMTESGKTKARRHGDSQAHPLEQTTSSSSIDMESLLCDSPRLSETNVSQVIVPYQTPPEKQCKSFAIHPESERSVYCSLSSQDSLLTVSKEGFPAEKKAVDTDSQQNRSSRIRRGIMAGPIASSSQESNRRRPARKASPSVIATVEDCREAANWTNGVNTTNTKSIPSASIERESSMLSNLHTGIIERSGHERTSDVKHRLKNSAPSPKLDGLHVLEMVLDDIENEDSLCDVSRTPMPELSLDKTPMDQMTATALKEIIFGSSMACFTEEWKRQNFTFSDTPGLKYGIVQKKGGPCGVLAAVQACVLQKILFEESSSDSLDERLEVSNVLRTKCLSLALADILWRAGNMKRATIAVNSGRSLFTPVGRYKSDGVLEMITYVTVETLDDLTLVLEQHVRQYESGPFGCILLTVSAILSRTIATIQSDMDVPSSTLIGAHGYCTQELVNLLLCGRAVSNVFDDEMKLDSGNGNFTLLKGIKARCNIGLLSLFEHYNICKVGSHLKAPKFPIWVVCSESHFSVLFCPSEDLATDHCREEEFDLYYYDGLANQQEPIRLTVYPHSAASAAQNDNTDSDLIPPLELCIRTKWRKAVVSWNNTEPIL</sequence>
<evidence type="ECO:0000256" key="1">
    <source>
        <dbReference type="ARBA" id="ARBA00000707"/>
    </source>
</evidence>
<comment type="catalytic activity">
    <reaction evidence="1 8">
        <text>Thiol-dependent hydrolysis of ester, thioester, amide, peptide and isopeptide bonds formed by the C-terminal Gly of ubiquitin (a 76-residue protein attached to proteins as an intracellular targeting signal).</text>
        <dbReference type="EC" id="3.4.19.12"/>
    </reaction>
</comment>
<feature type="domain" description="Deubiquitinating enzyme MINDY-3/4 conserved" evidence="10">
    <location>
        <begin position="333"/>
        <end position="673"/>
    </location>
</feature>
<dbReference type="InterPro" id="IPR025257">
    <property type="entry name" value="MINDY-3/4_CD"/>
</dbReference>
<keyword evidence="4 8" id="KW-0833">Ubl conjugation pathway</keyword>
<reference evidence="11" key="1">
    <citation type="submission" date="2023-08" db="EMBL/GenBank/DDBJ databases">
        <title>Chromosome-level Genome Assembly of mud carp (Cirrhinus molitorella).</title>
        <authorList>
            <person name="Liu H."/>
        </authorList>
    </citation>
    <scope>NUCLEOTIDE SEQUENCE</scope>
    <source>
        <strain evidence="11">Prfri</strain>
        <tissue evidence="11">Muscle</tissue>
    </source>
</reference>
<dbReference type="Proteomes" id="UP001187343">
    <property type="component" value="Unassembled WGS sequence"/>
</dbReference>
<keyword evidence="6 8" id="KW-0788">Thiol protease</keyword>
<keyword evidence="12" id="KW-1185">Reference proteome</keyword>
<comment type="function">
    <text evidence="8">Hydrolase that can remove 'Lys-48'-linked conjugated ubiquitin from proteins.</text>
</comment>
<dbReference type="Pfam" id="PF26038">
    <property type="entry name" value="Dimer_MINDY4_N"/>
    <property type="match status" value="1"/>
</dbReference>
<dbReference type="GO" id="GO:0004843">
    <property type="term" value="F:cysteine-type deubiquitinase activity"/>
    <property type="evidence" value="ECO:0007669"/>
    <property type="project" value="UniProtKB-UniRule"/>
</dbReference>
<evidence type="ECO:0000256" key="6">
    <source>
        <dbReference type="ARBA" id="ARBA00022807"/>
    </source>
</evidence>
<dbReference type="AlphaFoldDB" id="A0AA88PW89"/>
<evidence type="ECO:0000313" key="11">
    <source>
        <dbReference type="EMBL" id="KAK2898421.1"/>
    </source>
</evidence>
<evidence type="ECO:0000256" key="4">
    <source>
        <dbReference type="ARBA" id="ARBA00022786"/>
    </source>
</evidence>
<dbReference type="PANTHER" id="PTHR12473">
    <property type="entry name" value="UBIQUITIN CARBOXYL-TERMINAL HYDROLASE MINDY-4-RELATED"/>
    <property type="match status" value="1"/>
</dbReference>
<proteinExistence type="inferred from homology"/>
<keyword evidence="5 8" id="KW-0378">Hydrolase</keyword>
<feature type="region of interest" description="Disordered" evidence="9">
    <location>
        <begin position="82"/>
        <end position="107"/>
    </location>
</feature>
<evidence type="ECO:0000256" key="8">
    <source>
        <dbReference type="RuleBase" id="RU367088"/>
    </source>
</evidence>
<dbReference type="SMART" id="SM01174">
    <property type="entry name" value="DUF4205"/>
    <property type="match status" value="1"/>
</dbReference>
<protein>
    <recommendedName>
        <fullName evidence="8">Ubiquitin carboxyl-terminal hydrolase MINDY</fullName>
        <ecNumber evidence="8">3.4.19.12</ecNumber>
    </recommendedName>
</protein>
<comment type="similarity">
    <text evidence="2 8">Belongs to the MINDY deubiquitinase family. FAM188 subfamily.</text>
</comment>
<evidence type="ECO:0000259" key="10">
    <source>
        <dbReference type="SMART" id="SM01174"/>
    </source>
</evidence>